<dbReference type="GO" id="GO:0000302">
    <property type="term" value="P:response to reactive oxygen species"/>
    <property type="evidence" value="ECO:0007669"/>
    <property type="project" value="TreeGrafter"/>
</dbReference>
<dbReference type="GO" id="GO:0008289">
    <property type="term" value="F:lipid binding"/>
    <property type="evidence" value="ECO:0007669"/>
    <property type="project" value="UniProtKB-KW"/>
</dbReference>
<feature type="signal peptide" evidence="10">
    <location>
        <begin position="1"/>
        <end position="29"/>
    </location>
</feature>
<evidence type="ECO:0000256" key="6">
    <source>
        <dbReference type="ARBA" id="ARBA00022729"/>
    </source>
</evidence>
<keyword evidence="6 10" id="KW-0732">Signal</keyword>
<dbReference type="InterPro" id="IPR003057">
    <property type="entry name" value="Invtbrt_color"/>
</dbReference>
<sequence length="201" mass="22254">MAIIITKVAKTLVSLTLALVIMHSSMVHGQVMSSERCPSNIEVMPCFDICQYMGNWYEYAKYPTYFETSGVCVKAEYWLKDDGSSVGIKNSLVNATNGSYQEIQGTGTVVSNGKLLINFPVSASYEVCSNYWVLDTDYTTYSVVYSCQNLENGQGSSTSLWILTRDHLPVLSSIEKAATVIRKNGLSLDPLFFTNQLDCSN</sequence>
<name>A0A1L8EC65_HAEIR</name>
<dbReference type="GO" id="GO:0005737">
    <property type="term" value="C:cytoplasm"/>
    <property type="evidence" value="ECO:0007669"/>
    <property type="project" value="TreeGrafter"/>
</dbReference>
<dbReference type="PIRSF" id="PIRSF036893">
    <property type="entry name" value="Lipocalin_ApoD"/>
    <property type="match status" value="1"/>
</dbReference>
<comment type="subcellular location">
    <subcellularLocation>
        <location evidence="1">Secreted</location>
    </subcellularLocation>
</comment>
<dbReference type="GO" id="GO:0006629">
    <property type="term" value="P:lipid metabolic process"/>
    <property type="evidence" value="ECO:0007669"/>
    <property type="project" value="TreeGrafter"/>
</dbReference>
<dbReference type="EMBL" id="GFDG01002461">
    <property type="protein sequence ID" value="JAV16338.1"/>
    <property type="molecule type" value="Transcribed_RNA"/>
</dbReference>
<evidence type="ECO:0000256" key="7">
    <source>
        <dbReference type="ARBA" id="ARBA00023121"/>
    </source>
</evidence>
<dbReference type="PANTHER" id="PTHR10612:SF34">
    <property type="entry name" value="APOLIPOPROTEIN D"/>
    <property type="match status" value="1"/>
</dbReference>
<dbReference type="SUPFAM" id="SSF50814">
    <property type="entry name" value="Lipocalins"/>
    <property type="match status" value="1"/>
</dbReference>
<evidence type="ECO:0000256" key="10">
    <source>
        <dbReference type="PIRNR" id="PIRNR036893"/>
    </source>
</evidence>
<comment type="similarity">
    <text evidence="2 10">Belongs to the calycin superfamily. Lipocalin family.</text>
</comment>
<dbReference type="Pfam" id="PF08212">
    <property type="entry name" value="Lipocalin_2"/>
    <property type="match status" value="1"/>
</dbReference>
<keyword evidence="9" id="KW-0325">Glycoprotein</keyword>
<dbReference type="AlphaFoldDB" id="A0A1L8EC65"/>
<dbReference type="GO" id="GO:0005576">
    <property type="term" value="C:extracellular region"/>
    <property type="evidence" value="ECO:0007669"/>
    <property type="project" value="UniProtKB-SubCell"/>
</dbReference>
<keyword evidence="12" id="KW-0449">Lipoprotein</keyword>
<reference evidence="12" key="1">
    <citation type="submission" date="2017-01" db="EMBL/GenBank/DDBJ databases">
        <title>An insight into the sialome and mialome of the horn fly, Haematobia irritans.</title>
        <authorList>
            <person name="Breijo M."/>
            <person name="Boiani M."/>
            <person name="Ures X."/>
            <person name="Rocha S."/>
            <person name="Sequeira M."/>
            <person name="Ribeiro J.M."/>
        </authorList>
    </citation>
    <scope>NUCLEOTIDE SEQUENCE</scope>
</reference>
<evidence type="ECO:0000259" key="11">
    <source>
        <dbReference type="Pfam" id="PF08212"/>
    </source>
</evidence>
<keyword evidence="8" id="KW-1015">Disulfide bond</keyword>
<dbReference type="InterPro" id="IPR022271">
    <property type="entry name" value="Lipocalin_ApoD"/>
</dbReference>
<proteinExistence type="inferred from homology"/>
<evidence type="ECO:0000256" key="1">
    <source>
        <dbReference type="ARBA" id="ARBA00004613"/>
    </source>
</evidence>
<feature type="chain" id="PRO_5013433419" description="Apolipoprotein D" evidence="10">
    <location>
        <begin position="30"/>
        <end position="201"/>
    </location>
</feature>
<dbReference type="GO" id="GO:0031409">
    <property type="term" value="F:pigment binding"/>
    <property type="evidence" value="ECO:0007669"/>
    <property type="project" value="InterPro"/>
</dbReference>
<evidence type="ECO:0000256" key="5">
    <source>
        <dbReference type="ARBA" id="ARBA00022525"/>
    </source>
</evidence>
<organism evidence="12">
    <name type="scientific">Haematobia irritans</name>
    <name type="common">Horn fly</name>
    <name type="synonym">Conops irritans</name>
    <dbReference type="NCBI Taxonomy" id="7368"/>
    <lineage>
        <taxon>Eukaryota</taxon>
        <taxon>Metazoa</taxon>
        <taxon>Ecdysozoa</taxon>
        <taxon>Arthropoda</taxon>
        <taxon>Hexapoda</taxon>
        <taxon>Insecta</taxon>
        <taxon>Pterygota</taxon>
        <taxon>Neoptera</taxon>
        <taxon>Endopterygota</taxon>
        <taxon>Diptera</taxon>
        <taxon>Brachycera</taxon>
        <taxon>Muscomorpha</taxon>
        <taxon>Muscoidea</taxon>
        <taxon>Muscidae</taxon>
        <taxon>Haematobia</taxon>
    </lineage>
</organism>
<evidence type="ECO:0000313" key="12">
    <source>
        <dbReference type="EMBL" id="JAV16338.1"/>
    </source>
</evidence>
<dbReference type="Gene3D" id="2.40.128.20">
    <property type="match status" value="1"/>
</dbReference>
<protein>
    <recommendedName>
        <fullName evidence="3">Apolipoprotein D</fullName>
    </recommendedName>
</protein>
<evidence type="ECO:0000256" key="4">
    <source>
        <dbReference type="ARBA" id="ARBA00022448"/>
    </source>
</evidence>
<dbReference type="PANTHER" id="PTHR10612">
    <property type="entry name" value="APOLIPOPROTEIN D"/>
    <property type="match status" value="1"/>
</dbReference>
<keyword evidence="4" id="KW-0813">Transport</keyword>
<evidence type="ECO:0000256" key="9">
    <source>
        <dbReference type="ARBA" id="ARBA00023180"/>
    </source>
</evidence>
<evidence type="ECO:0000256" key="2">
    <source>
        <dbReference type="ARBA" id="ARBA00006889"/>
    </source>
</evidence>
<evidence type="ECO:0000256" key="8">
    <source>
        <dbReference type="ARBA" id="ARBA00023157"/>
    </source>
</evidence>
<dbReference type="InterPro" id="IPR012674">
    <property type="entry name" value="Calycin"/>
</dbReference>
<dbReference type="InterPro" id="IPR000566">
    <property type="entry name" value="Lipocln_cytosolic_FA-bd_dom"/>
</dbReference>
<evidence type="ECO:0000256" key="3">
    <source>
        <dbReference type="ARBA" id="ARBA00019890"/>
    </source>
</evidence>
<accession>A0A1L8EC65</accession>
<keyword evidence="7" id="KW-0446">Lipid-binding</keyword>
<dbReference type="PRINTS" id="PR01273">
    <property type="entry name" value="INVTBRTCOLOR"/>
</dbReference>
<keyword evidence="5" id="KW-0964">Secreted</keyword>
<dbReference type="FunFam" id="2.40.128.20:FF:000003">
    <property type="entry name" value="Apolipoprotein D"/>
    <property type="match status" value="1"/>
</dbReference>
<feature type="domain" description="Lipocalin/cytosolic fatty-acid binding" evidence="11">
    <location>
        <begin position="48"/>
        <end position="194"/>
    </location>
</feature>